<dbReference type="OrthoDB" id="689350at2759"/>
<accession>A0A9W8LLH6</accession>
<keyword evidence="3" id="KW-1185">Reference proteome</keyword>
<evidence type="ECO:0000313" key="2">
    <source>
        <dbReference type="EMBL" id="KAJ2785344.1"/>
    </source>
</evidence>
<evidence type="ECO:0000313" key="3">
    <source>
        <dbReference type="Proteomes" id="UP001140217"/>
    </source>
</evidence>
<organism evidence="2 3">
    <name type="scientific">Coemansia javaensis</name>
    <dbReference type="NCBI Taxonomy" id="2761396"/>
    <lineage>
        <taxon>Eukaryota</taxon>
        <taxon>Fungi</taxon>
        <taxon>Fungi incertae sedis</taxon>
        <taxon>Zoopagomycota</taxon>
        <taxon>Kickxellomycotina</taxon>
        <taxon>Kickxellomycetes</taxon>
        <taxon>Kickxellales</taxon>
        <taxon>Kickxellaceae</taxon>
        <taxon>Coemansia</taxon>
    </lineage>
</organism>
<reference evidence="2" key="1">
    <citation type="submission" date="2022-07" db="EMBL/GenBank/DDBJ databases">
        <title>Phylogenomic reconstructions and comparative analyses of Kickxellomycotina fungi.</title>
        <authorList>
            <person name="Reynolds N.K."/>
            <person name="Stajich J.E."/>
            <person name="Barry K."/>
            <person name="Grigoriev I.V."/>
            <person name="Crous P."/>
            <person name="Smith M.E."/>
        </authorList>
    </citation>
    <scope>NUCLEOTIDE SEQUENCE</scope>
    <source>
        <strain evidence="2">NBRC 105414</strain>
    </source>
</reference>
<comment type="caution">
    <text evidence="2">The sequence shown here is derived from an EMBL/GenBank/DDBJ whole genome shotgun (WGS) entry which is preliminary data.</text>
</comment>
<sequence length="98" mass="10061">METTTFEYGVDMACGGCSGAVTKALNSKKAELGGESVKIDASLEAQKVTVTVPGALAPGSEAFNAKNKEIFEIISKTGKKTRDLQAEKPAAGQEAPAA</sequence>
<dbReference type="AlphaFoldDB" id="A0A9W8LLH6"/>
<dbReference type="CDD" id="cd00371">
    <property type="entry name" value="HMA"/>
    <property type="match status" value="1"/>
</dbReference>
<dbReference type="Gene3D" id="3.30.70.100">
    <property type="match status" value="1"/>
</dbReference>
<protein>
    <recommendedName>
        <fullName evidence="1">HMA domain-containing protein</fullName>
    </recommendedName>
</protein>
<dbReference type="GO" id="GO:0046872">
    <property type="term" value="F:metal ion binding"/>
    <property type="evidence" value="ECO:0007669"/>
    <property type="project" value="InterPro"/>
</dbReference>
<evidence type="ECO:0000259" key="1">
    <source>
        <dbReference type="PROSITE" id="PS50846"/>
    </source>
</evidence>
<dbReference type="InterPro" id="IPR006121">
    <property type="entry name" value="HMA_dom"/>
</dbReference>
<gene>
    <name evidence="2" type="ORF">H4R18_000555</name>
</gene>
<dbReference type="Proteomes" id="UP001140217">
    <property type="component" value="Unassembled WGS sequence"/>
</dbReference>
<dbReference type="SUPFAM" id="SSF55008">
    <property type="entry name" value="HMA, heavy metal-associated domain"/>
    <property type="match status" value="1"/>
</dbReference>
<feature type="domain" description="HMA" evidence="1">
    <location>
        <begin position="3"/>
        <end position="82"/>
    </location>
</feature>
<dbReference type="InterPro" id="IPR036163">
    <property type="entry name" value="HMA_dom_sf"/>
</dbReference>
<proteinExistence type="predicted"/>
<dbReference type="EMBL" id="JANBUL010000012">
    <property type="protein sequence ID" value="KAJ2785344.1"/>
    <property type="molecule type" value="Genomic_DNA"/>
</dbReference>
<name>A0A9W8LLH6_9FUNG</name>
<dbReference type="PROSITE" id="PS50846">
    <property type="entry name" value="HMA_2"/>
    <property type="match status" value="1"/>
</dbReference>